<organism evidence="1 2">
    <name type="scientific">Capnocytophaga cynodegmi</name>
    <dbReference type="NCBI Taxonomy" id="28189"/>
    <lineage>
        <taxon>Bacteria</taxon>
        <taxon>Pseudomonadati</taxon>
        <taxon>Bacteroidota</taxon>
        <taxon>Flavobacteriia</taxon>
        <taxon>Flavobacteriales</taxon>
        <taxon>Flavobacteriaceae</taxon>
        <taxon>Capnocytophaga</taxon>
    </lineage>
</organism>
<evidence type="ECO:0000313" key="2">
    <source>
        <dbReference type="Proteomes" id="UP000038055"/>
    </source>
</evidence>
<sequence length="266" mass="31687">MKSIINLINNKLFEFDPIENDDWEILTDQQKAEIYLYNDDVEQVWLDLREKNDLDWDFPRNQDEETQWRYVQKDILQKLQKAGYEAYYDEVGYDLLNCYLNIKHRQNNLLWNMIFKAYKKGAFPCGWKGEYPNGKLIVFHPKYQPNTIQKLHDLVADFFEKLEILVQNPIILDDLCNLFDEKGEIVSDKGEEHIGIEKIKTFFQKIIQENTETKYLWQKQLTNNKNYFAVRTGFVIKTKNGAIKAETKTMAFDIKNGKIYSLEIVK</sequence>
<evidence type="ECO:0000313" key="1">
    <source>
        <dbReference type="EMBL" id="CEN38458.1"/>
    </source>
</evidence>
<dbReference type="AlphaFoldDB" id="A0A0B7HLQ0"/>
<dbReference type="EMBL" id="CDOD01000045">
    <property type="protein sequence ID" value="CEN38458.1"/>
    <property type="molecule type" value="Genomic_DNA"/>
</dbReference>
<dbReference type="eggNOG" id="ENOG5033XRV">
    <property type="taxonomic scope" value="Bacteria"/>
</dbReference>
<keyword evidence="2" id="KW-1185">Reference proteome</keyword>
<dbReference type="STRING" id="28189.CCYN74_30232"/>
<protein>
    <recommendedName>
        <fullName evidence="3">SnoaL-like domain-containing protein</fullName>
    </recommendedName>
</protein>
<dbReference type="Gene3D" id="3.10.450.50">
    <property type="match status" value="1"/>
</dbReference>
<dbReference type="SUPFAM" id="SSF54427">
    <property type="entry name" value="NTF2-like"/>
    <property type="match status" value="1"/>
</dbReference>
<name>A0A0B7HLQ0_9FLAO</name>
<evidence type="ECO:0008006" key="3">
    <source>
        <dbReference type="Google" id="ProtNLM"/>
    </source>
</evidence>
<proteinExistence type="predicted"/>
<dbReference type="RefSeq" id="WP_041993780.1">
    <property type="nucleotide sequence ID" value="NZ_CDOD01000045.1"/>
</dbReference>
<reference evidence="2" key="1">
    <citation type="submission" date="2015-01" db="EMBL/GenBank/DDBJ databases">
        <authorList>
            <person name="MANFREDI Pablo"/>
        </authorList>
    </citation>
    <scope>NUCLEOTIDE SEQUENCE [LARGE SCALE GENOMIC DNA]</scope>
    <source>
        <strain evidence="2">Ccyn2B</strain>
    </source>
</reference>
<accession>A0A0B7HLQ0</accession>
<gene>
    <name evidence="1" type="ORF">CCYN2B_50055</name>
</gene>
<dbReference type="InterPro" id="IPR032710">
    <property type="entry name" value="NTF2-like_dom_sf"/>
</dbReference>
<dbReference type="Proteomes" id="UP000038055">
    <property type="component" value="Unassembled WGS sequence"/>
</dbReference>